<dbReference type="EMBL" id="QCYY01004011">
    <property type="protein sequence ID" value="ROT61731.1"/>
    <property type="molecule type" value="Genomic_DNA"/>
</dbReference>
<evidence type="ECO:0000313" key="9">
    <source>
        <dbReference type="Proteomes" id="UP000283509"/>
    </source>
</evidence>
<dbReference type="GO" id="GO:0005885">
    <property type="term" value="C:Arp2/3 protein complex"/>
    <property type="evidence" value="ECO:0007669"/>
    <property type="project" value="InterPro"/>
</dbReference>
<comment type="similarity">
    <text evidence="2 6">Belongs to the ARPC5 family.</text>
</comment>
<evidence type="ECO:0000256" key="4">
    <source>
        <dbReference type="ARBA" id="ARBA00023212"/>
    </source>
</evidence>
<feature type="compositionally biased region" description="Acidic residues" evidence="7">
    <location>
        <begin position="17"/>
        <end position="29"/>
    </location>
</feature>
<dbReference type="Proteomes" id="UP000283509">
    <property type="component" value="Unassembled WGS sequence"/>
</dbReference>
<proteinExistence type="inferred from homology"/>
<dbReference type="Gene3D" id="1.25.40.190">
    <property type="entry name" value="Actin-related protein 2/3 complex subunit 5"/>
    <property type="match status" value="1"/>
</dbReference>
<keyword evidence="3" id="KW-0963">Cytoplasm</keyword>
<dbReference type="FunFam" id="1.25.40.190:FF:000003">
    <property type="entry name" value="Actin-related protein 2/3 complex subunit 5"/>
    <property type="match status" value="1"/>
</dbReference>
<feature type="compositionally biased region" description="Polar residues" evidence="7">
    <location>
        <begin position="1"/>
        <end position="10"/>
    </location>
</feature>
<dbReference type="PIRSF" id="PIRSF039096">
    <property type="entry name" value="p16-ARC"/>
    <property type="match status" value="1"/>
</dbReference>
<evidence type="ECO:0000256" key="6">
    <source>
        <dbReference type="RuleBase" id="RU004301"/>
    </source>
</evidence>
<comment type="subcellular location">
    <subcellularLocation>
        <location evidence="1">Cytoplasm</location>
        <location evidence="1">Cytoskeleton</location>
    </subcellularLocation>
</comment>
<dbReference type="STRING" id="6689.A0A423SBZ4"/>
<feature type="region of interest" description="Disordered" evidence="7">
    <location>
        <begin position="1"/>
        <end position="35"/>
    </location>
</feature>
<dbReference type="Pfam" id="PF04699">
    <property type="entry name" value="P16-Arc"/>
    <property type="match status" value="1"/>
</dbReference>
<comment type="caution">
    <text evidence="8">The sequence shown here is derived from an EMBL/GenBank/DDBJ whole genome shotgun (WGS) entry which is preliminary data.</text>
</comment>
<organism evidence="8 9">
    <name type="scientific">Penaeus vannamei</name>
    <name type="common">Whiteleg shrimp</name>
    <name type="synonym">Litopenaeus vannamei</name>
    <dbReference type="NCBI Taxonomy" id="6689"/>
    <lineage>
        <taxon>Eukaryota</taxon>
        <taxon>Metazoa</taxon>
        <taxon>Ecdysozoa</taxon>
        <taxon>Arthropoda</taxon>
        <taxon>Crustacea</taxon>
        <taxon>Multicrustacea</taxon>
        <taxon>Malacostraca</taxon>
        <taxon>Eumalacostraca</taxon>
        <taxon>Eucarida</taxon>
        <taxon>Decapoda</taxon>
        <taxon>Dendrobranchiata</taxon>
        <taxon>Penaeoidea</taxon>
        <taxon>Penaeidae</taxon>
        <taxon>Penaeus</taxon>
    </lineage>
</organism>
<dbReference type="InterPro" id="IPR006789">
    <property type="entry name" value="ARPC5"/>
</dbReference>
<dbReference type="PANTHER" id="PTHR12644">
    <property type="entry name" value="ARP2/3 COMPLEX 16 KD SUBUNIT P16-ARC"/>
    <property type="match status" value="1"/>
</dbReference>
<comment type="function">
    <text evidence="6">Functions as component of the Arp2/3 complex which is involved in regulation of actin polymerization and together with an activating nucleation-promoting factor (NPF) mediates the formation of branched actin networks. Arp2/3 complex plays a critical role in the control of cell morphogenesis via the modulation of cell polarity development.</text>
</comment>
<evidence type="ECO:0000256" key="3">
    <source>
        <dbReference type="ARBA" id="ARBA00022490"/>
    </source>
</evidence>
<keyword evidence="4 6" id="KW-0206">Cytoskeleton</keyword>
<evidence type="ECO:0000256" key="7">
    <source>
        <dbReference type="SAM" id="MobiDB-lite"/>
    </source>
</evidence>
<evidence type="ECO:0000256" key="2">
    <source>
        <dbReference type="ARBA" id="ARBA00006084"/>
    </source>
</evidence>
<evidence type="ECO:0000256" key="1">
    <source>
        <dbReference type="ARBA" id="ARBA00004245"/>
    </source>
</evidence>
<dbReference type="GO" id="GO:0030833">
    <property type="term" value="P:regulation of actin filament polymerization"/>
    <property type="evidence" value="ECO:0007669"/>
    <property type="project" value="InterPro"/>
</dbReference>
<keyword evidence="9" id="KW-1185">Reference proteome</keyword>
<protein>
    <recommendedName>
        <fullName evidence="6">Actin-related protein 2/3 complex subunit 5</fullName>
    </recommendedName>
</protein>
<gene>
    <name evidence="8" type="ORF">C7M84_020471</name>
</gene>
<dbReference type="GO" id="GO:0034314">
    <property type="term" value="P:Arp2/3 complex-mediated actin nucleation"/>
    <property type="evidence" value="ECO:0007669"/>
    <property type="project" value="InterPro"/>
</dbReference>
<evidence type="ECO:0000256" key="5">
    <source>
        <dbReference type="ARBA" id="ARBA00060329"/>
    </source>
</evidence>
<dbReference type="SUPFAM" id="SSF69103">
    <property type="entry name" value="Arp2/3 complex 16 kDa subunit ARPC5"/>
    <property type="match status" value="1"/>
</dbReference>
<name>A0A423SBZ4_PENVA</name>
<dbReference type="OrthoDB" id="429520at2759"/>
<evidence type="ECO:0000313" key="8">
    <source>
        <dbReference type="EMBL" id="ROT61731.1"/>
    </source>
</evidence>
<dbReference type="InterPro" id="IPR036743">
    <property type="entry name" value="ARPC5_sf"/>
</dbReference>
<reference evidence="8 9" key="1">
    <citation type="submission" date="2018-04" db="EMBL/GenBank/DDBJ databases">
        <authorList>
            <person name="Zhang X."/>
            <person name="Yuan J."/>
            <person name="Li F."/>
            <person name="Xiang J."/>
        </authorList>
    </citation>
    <scope>NUCLEOTIDE SEQUENCE [LARGE SCALE GENOMIC DNA]</scope>
    <source>
        <tissue evidence="8">Muscle</tissue>
    </source>
</reference>
<sequence length="153" mass="17035">MAKNTLSSEFRNLDVDQYNEDNYKEDDGEPQSPPIGIDEATIVSHINSGNHADALKLLLTNAPVASKGKNEQVKDMALNLVLKVLLSVNKSQMDQIIGVLDQTHLDVLMKYIYRGFERPSEGSSAILLIWHEKVYNVGGVGCIVRVLTDRKRV</sequence>
<dbReference type="AlphaFoldDB" id="A0A423SBZ4"/>
<reference evidence="8 9" key="2">
    <citation type="submission" date="2019-01" db="EMBL/GenBank/DDBJ databases">
        <title>The decoding of complex shrimp genome reveals the adaptation for benthos swimmer, frequently molting mechanism and breeding impact on genome.</title>
        <authorList>
            <person name="Sun Y."/>
            <person name="Gao Y."/>
            <person name="Yu Y."/>
        </authorList>
    </citation>
    <scope>NUCLEOTIDE SEQUENCE [LARGE SCALE GENOMIC DNA]</scope>
    <source>
        <tissue evidence="8">Muscle</tissue>
    </source>
</reference>
<accession>A0A423SBZ4</accession>
<comment type="function">
    <text evidence="5">Functions as a component of the Arp2/3 complex which is involved in regulation of actin polymerization and together with an activating nucleation-promoting factor (NPF) mediates the formation of branched actin networks.</text>
</comment>